<dbReference type="EMBL" id="OU963907">
    <property type="protein sequence ID" value="CAH2982053.1"/>
    <property type="molecule type" value="Genomic_DNA"/>
</dbReference>
<reference evidence="2" key="1">
    <citation type="submission" date="2021-12" db="EMBL/GenBank/DDBJ databases">
        <authorList>
            <person name="King R."/>
        </authorList>
    </citation>
    <scope>NUCLEOTIDE SEQUENCE</scope>
</reference>
<name>A0ABN8L210_CHISP</name>
<dbReference type="SMART" id="SM00718">
    <property type="entry name" value="DM4_12"/>
    <property type="match status" value="1"/>
</dbReference>
<dbReference type="PANTHER" id="PTHR21398">
    <property type="entry name" value="AGAP007094-PA"/>
    <property type="match status" value="1"/>
</dbReference>
<keyword evidence="1" id="KW-1133">Transmembrane helix</keyword>
<evidence type="ECO:0000256" key="1">
    <source>
        <dbReference type="SAM" id="Phobius"/>
    </source>
</evidence>
<accession>A0ABN8L210</accession>
<proteinExistence type="predicted"/>
<evidence type="ECO:0000313" key="2">
    <source>
        <dbReference type="EMBL" id="CAH2982053.1"/>
    </source>
</evidence>
<dbReference type="InterPro" id="IPR006631">
    <property type="entry name" value="DM4_12"/>
</dbReference>
<gene>
    <name evidence="2" type="ORF">CHILSU_LOCUS2522</name>
</gene>
<dbReference type="PANTHER" id="PTHR21398:SF23">
    <property type="entry name" value="AGAP002978-PA"/>
    <property type="match status" value="1"/>
</dbReference>
<protein>
    <submittedName>
        <fullName evidence="2">Uncharacterized protein</fullName>
    </submittedName>
</protein>
<dbReference type="Pfam" id="PF07841">
    <property type="entry name" value="DM4_12"/>
    <property type="match status" value="1"/>
</dbReference>
<evidence type="ECO:0000313" key="3">
    <source>
        <dbReference type="Proteomes" id="UP001153292"/>
    </source>
</evidence>
<dbReference type="Proteomes" id="UP001153292">
    <property type="component" value="Chromosome 14"/>
</dbReference>
<feature type="transmembrane region" description="Helical" evidence="1">
    <location>
        <begin position="6"/>
        <end position="26"/>
    </location>
</feature>
<keyword evidence="1" id="KW-0812">Transmembrane</keyword>
<keyword evidence="3" id="KW-1185">Reference proteome</keyword>
<sequence>MQRLHLMVFLCYIGFIYFLLIDMGSANKTIGHKRQRRYLVLRNTSKVFWRLNFKANMVPWNQIFAQALGFRMNWDDPPETFQTFHRHRLYRRTVYSNLELLIDKNGLNGYHCVRRAICEMAALSEASGLYCKILKMIFRRQSSDTDKWHKDLTKEECARSFNSCPFSFLDVSTYTDL</sequence>
<keyword evidence="1" id="KW-0472">Membrane</keyword>
<organism evidence="2 3">
    <name type="scientific">Chilo suppressalis</name>
    <name type="common">Asiatic rice borer moth</name>
    <dbReference type="NCBI Taxonomy" id="168631"/>
    <lineage>
        <taxon>Eukaryota</taxon>
        <taxon>Metazoa</taxon>
        <taxon>Ecdysozoa</taxon>
        <taxon>Arthropoda</taxon>
        <taxon>Hexapoda</taxon>
        <taxon>Insecta</taxon>
        <taxon>Pterygota</taxon>
        <taxon>Neoptera</taxon>
        <taxon>Endopterygota</taxon>
        <taxon>Lepidoptera</taxon>
        <taxon>Glossata</taxon>
        <taxon>Ditrysia</taxon>
        <taxon>Pyraloidea</taxon>
        <taxon>Crambidae</taxon>
        <taxon>Crambinae</taxon>
        <taxon>Chilo</taxon>
    </lineage>
</organism>